<dbReference type="SUPFAM" id="SSF48371">
    <property type="entry name" value="ARM repeat"/>
    <property type="match status" value="1"/>
</dbReference>
<feature type="region of interest" description="Disordered" evidence="1">
    <location>
        <begin position="524"/>
        <end position="554"/>
    </location>
</feature>
<evidence type="ECO:0008006" key="4">
    <source>
        <dbReference type="Google" id="ProtNLM"/>
    </source>
</evidence>
<feature type="region of interest" description="Disordered" evidence="1">
    <location>
        <begin position="779"/>
        <end position="814"/>
    </location>
</feature>
<dbReference type="PANTHER" id="PTHR16199:SF4">
    <property type="entry name" value="CONDENSIN-2 COMPLEX SUBUNIT G2"/>
    <property type="match status" value="1"/>
</dbReference>
<evidence type="ECO:0000256" key="1">
    <source>
        <dbReference type="SAM" id="MobiDB-lite"/>
    </source>
</evidence>
<sequence length="858" mass="91835">MEEEEEVCRLAEAIVEAVEAKKSDEVRLAVEKLLGLGFHKTGGSPEVGAKVGRALLRAARFPEKEEALCEALCGCLNEVRLGAEGAAAEAAIAAECVVPRSEGLVLEYLVNRALESGKTADVKKAWAARQGLEKVRNAALVARAAAHPSFLKLAAGRAFLGSALERPETAPSFHEVVKAQLPLATTKLSTAYGECYFKAWDALAKPSRALAKSREAFERDYLQDLARAALVCSSEHLHEQLAVVLGSALHERKGSSPRIDAAIDNVYAPLLWRHLTAANAKCRERAVRLLADAFPVGDAIEPQLEALRAALSDDCASVRVAATAACGDVLPRFADARLPARRAAAIVRDLAANARDSASATARAAALRALGAIATEARAIFPTAAAADRHAKNALYAARRGARDATPRCRDAFWEAVGAYARHTSPKSQAKAVLDIVSESDLLARLREDAARCPAAADRLVALVSDVYFPSGRVSADHVERALALADADALAADAFYSRLPSIATPEACAKFVVMLVVAASASAEDDDERDDDDDDASTAAKNRKRRRRSRRRQDLPTTVAKLLDVAATTLRALALDDDKDLQAYVADGVDDALATLETAVGLRSDLSSENHKARLALARLRGTPVLGDDENVVHRLATVASPTALDDLVAVCSRCDDRDAKKLRAPLVAAIDSIASKRRPARRRKTLAVAPAVALFVVSNVLDGPDTPARACLADDAVLAAVGEARSRVLRDPESLVREGDYVDPAALVELEAALAVERDDQQLPKVLAAIATACREATSPDDDELQQPRRRRRGHDGKVHCRRRRRQENDDLSPQFVRTAMLRAAVGLRDALCPGATLGRPVDFFSESSCGDDEDI</sequence>
<dbReference type="GO" id="GO:0000796">
    <property type="term" value="C:condensin complex"/>
    <property type="evidence" value="ECO:0007669"/>
    <property type="project" value="TreeGrafter"/>
</dbReference>
<dbReference type="Proteomes" id="UP001230188">
    <property type="component" value="Unassembled WGS sequence"/>
</dbReference>
<evidence type="ECO:0000313" key="3">
    <source>
        <dbReference type="Proteomes" id="UP001230188"/>
    </source>
</evidence>
<comment type="caution">
    <text evidence="2">The sequence shown here is derived from an EMBL/GenBank/DDBJ whole genome shotgun (WGS) entry which is preliminary data.</text>
</comment>
<proteinExistence type="predicted"/>
<evidence type="ECO:0000313" key="2">
    <source>
        <dbReference type="EMBL" id="KAJ8599383.1"/>
    </source>
</evidence>
<dbReference type="AlphaFoldDB" id="A0AAD7XHC1"/>
<keyword evidence="3" id="KW-1185">Reference proteome</keyword>
<feature type="compositionally biased region" description="Acidic residues" evidence="1">
    <location>
        <begin position="524"/>
        <end position="537"/>
    </location>
</feature>
<dbReference type="InterPro" id="IPR011989">
    <property type="entry name" value="ARM-like"/>
</dbReference>
<accession>A0AAD7XHC1</accession>
<dbReference type="PANTHER" id="PTHR16199">
    <property type="entry name" value="CONDENSIN-2 COMPLEX SUBUNIT G2"/>
    <property type="match status" value="1"/>
</dbReference>
<dbReference type="InterPro" id="IPR024741">
    <property type="entry name" value="Condensin2_G2"/>
</dbReference>
<feature type="compositionally biased region" description="Basic residues" evidence="1">
    <location>
        <begin position="790"/>
        <end position="808"/>
    </location>
</feature>
<dbReference type="InterPro" id="IPR016024">
    <property type="entry name" value="ARM-type_fold"/>
</dbReference>
<dbReference type="Pfam" id="PF12422">
    <property type="entry name" value="Condensin2nSMC"/>
    <property type="match status" value="1"/>
</dbReference>
<name>A0AAD7XHC1_9STRA</name>
<gene>
    <name evidence="2" type="ORF">CTAYLR_007023</name>
</gene>
<dbReference type="GO" id="GO:0005634">
    <property type="term" value="C:nucleus"/>
    <property type="evidence" value="ECO:0007669"/>
    <property type="project" value="InterPro"/>
</dbReference>
<feature type="compositionally biased region" description="Basic residues" evidence="1">
    <location>
        <begin position="542"/>
        <end position="552"/>
    </location>
</feature>
<dbReference type="Gene3D" id="1.25.10.10">
    <property type="entry name" value="Leucine-rich Repeat Variant"/>
    <property type="match status" value="1"/>
</dbReference>
<dbReference type="GO" id="GO:0000070">
    <property type="term" value="P:mitotic sister chromatid segregation"/>
    <property type="evidence" value="ECO:0007669"/>
    <property type="project" value="TreeGrafter"/>
</dbReference>
<reference evidence="2" key="1">
    <citation type="submission" date="2023-01" db="EMBL/GenBank/DDBJ databases">
        <title>Metagenome sequencing of chrysophaentin producing Chrysophaeum taylorii.</title>
        <authorList>
            <person name="Davison J."/>
            <person name="Bewley C."/>
        </authorList>
    </citation>
    <scope>NUCLEOTIDE SEQUENCE</scope>
    <source>
        <strain evidence="2">NIES-1699</strain>
    </source>
</reference>
<dbReference type="EMBL" id="JAQMWT010000570">
    <property type="protein sequence ID" value="KAJ8599383.1"/>
    <property type="molecule type" value="Genomic_DNA"/>
</dbReference>
<organism evidence="2 3">
    <name type="scientific">Chrysophaeum taylorii</name>
    <dbReference type="NCBI Taxonomy" id="2483200"/>
    <lineage>
        <taxon>Eukaryota</taxon>
        <taxon>Sar</taxon>
        <taxon>Stramenopiles</taxon>
        <taxon>Ochrophyta</taxon>
        <taxon>Pelagophyceae</taxon>
        <taxon>Pelagomonadales</taxon>
        <taxon>Pelagomonadaceae</taxon>
        <taxon>Chrysophaeum</taxon>
    </lineage>
</organism>
<protein>
    <recommendedName>
        <fullName evidence="4">Sister chromatid cohesion protein</fullName>
    </recommendedName>
</protein>